<comment type="caution">
    <text evidence="1">The sequence shown here is derived from an EMBL/GenBank/DDBJ whole genome shotgun (WGS) entry which is preliminary data.</text>
</comment>
<keyword evidence="2" id="KW-1185">Reference proteome</keyword>
<evidence type="ECO:0000313" key="1">
    <source>
        <dbReference type="EMBL" id="GEM74534.1"/>
    </source>
</evidence>
<gene>
    <name evidence="1" type="ORF">VSA01S_06460</name>
</gene>
<evidence type="ECO:0000313" key="2">
    <source>
        <dbReference type="Proteomes" id="UP000321922"/>
    </source>
</evidence>
<evidence type="ECO:0008006" key="3">
    <source>
        <dbReference type="Google" id="ProtNLM"/>
    </source>
</evidence>
<organism evidence="1 2">
    <name type="scientific">Vibrio sagamiensis NBRC 104589</name>
    <dbReference type="NCBI Taxonomy" id="1219064"/>
    <lineage>
        <taxon>Bacteria</taxon>
        <taxon>Pseudomonadati</taxon>
        <taxon>Pseudomonadota</taxon>
        <taxon>Gammaproteobacteria</taxon>
        <taxon>Vibrionales</taxon>
        <taxon>Vibrionaceae</taxon>
        <taxon>Vibrio</taxon>
    </lineage>
</organism>
<proteinExistence type="predicted"/>
<dbReference type="RefSeq" id="WP_039981000.1">
    <property type="nucleotide sequence ID" value="NZ_BAOJ01000049.1"/>
</dbReference>
<protein>
    <recommendedName>
        <fullName evidence="3">Threonine transporter RhtB</fullName>
    </recommendedName>
</protein>
<sequence>MRLLIRFTVALTALIAIILGSVAWQAIPQKKFLSREMEWNWHWEYFLPFSNGIQVTRTKDTKQLLLRRVYLEESVVIFLGTTLDNKFEVDVLSKEHCTKGDIKWISVSVNHRKISHRPMECEASEESYLYRYISSNIKSIEVGINEFYLRETFSNWPVHELKSDQFRQQHSRFFKSKDGHNNERWLRD</sequence>
<dbReference type="EMBL" id="BJXJ01000004">
    <property type="protein sequence ID" value="GEM74534.1"/>
    <property type="molecule type" value="Genomic_DNA"/>
</dbReference>
<dbReference type="Proteomes" id="UP000321922">
    <property type="component" value="Unassembled WGS sequence"/>
</dbReference>
<accession>A0A511QB60</accession>
<reference evidence="1 2" key="1">
    <citation type="submission" date="2019-07" db="EMBL/GenBank/DDBJ databases">
        <title>Whole genome shotgun sequence of Vibrio sagamiensis NBRC 104589.</title>
        <authorList>
            <person name="Hosoyama A."/>
            <person name="Uohara A."/>
            <person name="Ohji S."/>
            <person name="Ichikawa N."/>
        </authorList>
    </citation>
    <scope>NUCLEOTIDE SEQUENCE [LARGE SCALE GENOMIC DNA]</scope>
    <source>
        <strain evidence="1 2">NBRC 104589</strain>
    </source>
</reference>
<dbReference type="OrthoDB" id="5872968at2"/>
<name>A0A511QB60_9VIBR</name>
<dbReference type="AlphaFoldDB" id="A0A511QB60"/>